<feature type="domain" description="Myb/SANT-like DNA-binding" evidence="5">
    <location>
        <begin position="162"/>
        <end position="213"/>
    </location>
</feature>
<feature type="coiled-coil region" evidence="4">
    <location>
        <begin position="188"/>
        <end position="215"/>
    </location>
</feature>
<comment type="function">
    <text evidence="3">Involved in transvection phenomena (= synapsis-dependent gene expression), where the synaptic pairing of chromosomes carrying genes with which zeste interacts influences the expression of these genes. Zeste binds to DNA and stimulates transcription from a nearby promoter.</text>
</comment>
<organism evidence="6 7">
    <name type="scientific">Trichonephila clavata</name>
    <name type="common">Joro spider</name>
    <name type="synonym">Nephila clavata</name>
    <dbReference type="NCBI Taxonomy" id="2740835"/>
    <lineage>
        <taxon>Eukaryota</taxon>
        <taxon>Metazoa</taxon>
        <taxon>Ecdysozoa</taxon>
        <taxon>Arthropoda</taxon>
        <taxon>Chelicerata</taxon>
        <taxon>Arachnida</taxon>
        <taxon>Araneae</taxon>
        <taxon>Araneomorphae</taxon>
        <taxon>Entelegynae</taxon>
        <taxon>Araneoidea</taxon>
        <taxon>Nephilidae</taxon>
        <taxon>Trichonephila</taxon>
    </lineage>
</organism>
<dbReference type="Proteomes" id="UP000887116">
    <property type="component" value="Unassembled WGS sequence"/>
</dbReference>
<evidence type="ECO:0000256" key="3">
    <source>
        <dbReference type="ARBA" id="ARBA00025466"/>
    </source>
</evidence>
<accession>A0A8X6H1Y6</accession>
<keyword evidence="7" id="KW-1185">Reference proteome</keyword>
<evidence type="ECO:0000256" key="1">
    <source>
        <dbReference type="ARBA" id="ARBA00011764"/>
    </source>
</evidence>
<sequence>MDSQTCARVSNAYDLFEVNPIQLSTEESSYTEIFPVASLSDKTPIKIYVSGTGDNYIDLSHTLLQVQVKIKKKSRAAISTPDQVAPINYLLNTLFSECSVTLNDKQVSSQANYVYRCIFDALLSARAVQESMLTAGLFYEDTASKHDLVELTNVADNANSAYQSPYTNVFNKKKEEAWDSLTTDFNAASLCKRSRQQLQNKFKNMKKETQKKRSSDKVEIFKTGGGTPNLLCTSLDERLAAMGALIEPLPCRFDCDYLYETAVSSGTQGGESAVVQVDESIFTPDDHPLDETLPVKQDLQKTRETLCSTPLTTAPQIRKSKRKPNASVKTAEALAEAANARKVAVERDYEQIAQFREEEHRATMTYQKREHFLKMKVLRQIRAL</sequence>
<name>A0A8X6H1Y6_TRICU</name>
<protein>
    <recommendedName>
        <fullName evidence="2">Regulatory protein zeste</fullName>
    </recommendedName>
</protein>
<reference evidence="6" key="1">
    <citation type="submission" date="2020-07" db="EMBL/GenBank/DDBJ databases">
        <title>Multicomponent nature underlies the extraordinary mechanical properties of spider dragline silk.</title>
        <authorList>
            <person name="Kono N."/>
            <person name="Nakamura H."/>
            <person name="Mori M."/>
            <person name="Yoshida Y."/>
            <person name="Ohtoshi R."/>
            <person name="Malay A.D."/>
            <person name="Moran D.A.P."/>
            <person name="Tomita M."/>
            <person name="Numata K."/>
            <person name="Arakawa K."/>
        </authorList>
    </citation>
    <scope>NUCLEOTIDE SEQUENCE</scope>
</reference>
<keyword evidence="4" id="KW-0175">Coiled coil</keyword>
<gene>
    <name evidence="6" type="primary">F54H12.2_34</name>
    <name evidence="6" type="ORF">TNCT_353471</name>
</gene>
<evidence type="ECO:0000256" key="4">
    <source>
        <dbReference type="SAM" id="Coils"/>
    </source>
</evidence>
<dbReference type="AlphaFoldDB" id="A0A8X6H1Y6"/>
<dbReference type="EMBL" id="BMAO01014384">
    <property type="protein sequence ID" value="GFQ94603.1"/>
    <property type="molecule type" value="Genomic_DNA"/>
</dbReference>
<comment type="subunit">
    <text evidence="1">Self-associates forming complexes of several hundred monomers.</text>
</comment>
<evidence type="ECO:0000313" key="6">
    <source>
        <dbReference type="EMBL" id="GFQ94603.1"/>
    </source>
</evidence>
<dbReference type="Pfam" id="PF13873">
    <property type="entry name" value="Myb_DNA-bind_5"/>
    <property type="match status" value="1"/>
</dbReference>
<dbReference type="OrthoDB" id="5979489at2759"/>
<evidence type="ECO:0000313" key="7">
    <source>
        <dbReference type="Proteomes" id="UP000887116"/>
    </source>
</evidence>
<comment type="caution">
    <text evidence="6">The sequence shown here is derived from an EMBL/GenBank/DDBJ whole genome shotgun (WGS) entry which is preliminary data.</text>
</comment>
<proteinExistence type="predicted"/>
<evidence type="ECO:0000256" key="2">
    <source>
        <dbReference type="ARBA" id="ARBA00016807"/>
    </source>
</evidence>
<evidence type="ECO:0000259" key="5">
    <source>
        <dbReference type="Pfam" id="PF13873"/>
    </source>
</evidence>
<dbReference type="InterPro" id="IPR028002">
    <property type="entry name" value="Myb_DNA-bind_5"/>
</dbReference>